<dbReference type="GO" id="GO:0016787">
    <property type="term" value="F:hydrolase activity"/>
    <property type="evidence" value="ECO:0007669"/>
    <property type="project" value="UniProtKB-KW"/>
</dbReference>
<comment type="caution">
    <text evidence="1">The sequence shown here is derived from an EMBL/GenBank/DDBJ whole genome shotgun (WGS) entry which is preliminary data.</text>
</comment>
<sequence>THGIAMANGLKDLKEIANETTYSNNEDGIGRYLNDFFNLKIRYY</sequence>
<dbReference type="SUPFAM" id="SSF56784">
    <property type="entry name" value="HAD-like"/>
    <property type="match status" value="1"/>
</dbReference>
<gene>
    <name evidence="1" type="ORF">RCF65_12515</name>
</gene>
<accession>A0ABD5AZA7</accession>
<dbReference type="AlphaFoldDB" id="A0ABD5AZA7"/>
<dbReference type="Pfam" id="PF08282">
    <property type="entry name" value="Hydrolase_3"/>
    <property type="match status" value="1"/>
</dbReference>
<dbReference type="Proteomes" id="UP001240157">
    <property type="component" value="Unassembled WGS sequence"/>
</dbReference>
<dbReference type="EMBL" id="JAVGJF010000429">
    <property type="protein sequence ID" value="MDQ7176786.1"/>
    <property type="molecule type" value="Genomic_DNA"/>
</dbReference>
<protein>
    <submittedName>
        <fullName evidence="1">HAD hydrolase family protein</fullName>
    </submittedName>
</protein>
<name>A0ABD5AZA7_STACR</name>
<reference evidence="1 2" key="1">
    <citation type="submission" date="2023-08" db="EMBL/GenBank/DDBJ databases">
        <title>Whole genome sequencing of Staphylococcus chromogenes NNSch 2386.</title>
        <authorList>
            <person name="Kropotov V.S."/>
            <person name="Boriskina E.V."/>
            <person name="Gordinskaya N.A."/>
            <person name="Shkurkina I.S."/>
            <person name="Kryazhev D.V."/>
            <person name="Alekseeva A.E."/>
            <person name="Makhova M.A."/>
        </authorList>
    </citation>
    <scope>NUCLEOTIDE SEQUENCE [LARGE SCALE GENOMIC DNA]</scope>
    <source>
        <strain evidence="1 2">NNSch 2386</strain>
    </source>
</reference>
<feature type="non-terminal residue" evidence="1">
    <location>
        <position position="1"/>
    </location>
</feature>
<dbReference type="Gene3D" id="3.40.50.1000">
    <property type="entry name" value="HAD superfamily/HAD-like"/>
    <property type="match status" value="1"/>
</dbReference>
<evidence type="ECO:0000313" key="1">
    <source>
        <dbReference type="EMBL" id="MDQ7176786.1"/>
    </source>
</evidence>
<dbReference type="InterPro" id="IPR023214">
    <property type="entry name" value="HAD_sf"/>
</dbReference>
<proteinExistence type="predicted"/>
<keyword evidence="1" id="KW-0378">Hydrolase</keyword>
<organism evidence="1 2">
    <name type="scientific">Staphylococcus chromogenes</name>
    <name type="common">Staphylococcus hyicus subsp. chromogenes</name>
    <dbReference type="NCBI Taxonomy" id="46126"/>
    <lineage>
        <taxon>Bacteria</taxon>
        <taxon>Bacillati</taxon>
        <taxon>Bacillota</taxon>
        <taxon>Bacilli</taxon>
        <taxon>Bacillales</taxon>
        <taxon>Staphylococcaceae</taxon>
        <taxon>Staphylococcus</taxon>
    </lineage>
</organism>
<dbReference type="InterPro" id="IPR036412">
    <property type="entry name" value="HAD-like_sf"/>
</dbReference>
<evidence type="ECO:0000313" key="2">
    <source>
        <dbReference type="Proteomes" id="UP001240157"/>
    </source>
</evidence>
<dbReference type="RefSeq" id="WP_308891363.1">
    <property type="nucleotide sequence ID" value="NZ_JAVGJF010000429.1"/>
</dbReference>